<sequence>METSSLPGVLSTPELQAFATGFPILMLHLAVTFGLLAAGAAVYALLTPWREIALIRQGNPAAAVAFAGVLVGLAIPLAVSLSVSTSIRDIAIWGVATVVLQLLAFRVVDFLLHGLPQRIEKGEVSAAVVLAGAKLSTALILAAALTG</sequence>
<reference evidence="7 8" key="1">
    <citation type="journal article" date="2014" name="Genome Announc.">
        <title>Genome Sequence of a Promising Hydrogen-Producing Facultative Anaerobic Bacterium, Brevundimonas naejangsanensis Strain B1.</title>
        <authorList>
            <person name="Su H."/>
            <person name="Zhang T."/>
            <person name="Bao M."/>
            <person name="Jiang Y."/>
            <person name="Wang Y."/>
            <person name="Tan T."/>
        </authorList>
    </citation>
    <scope>NUCLEOTIDE SEQUENCE [LARGE SCALE GENOMIC DNA]</scope>
    <source>
        <strain evidence="7 8">B1</strain>
    </source>
</reference>
<dbReference type="STRING" id="588932.DA69_13535"/>
<evidence type="ECO:0000313" key="8">
    <source>
        <dbReference type="Proteomes" id="UP000077603"/>
    </source>
</evidence>
<evidence type="ECO:0000256" key="6">
    <source>
        <dbReference type="ARBA" id="ARBA00023136"/>
    </source>
</evidence>
<dbReference type="PANTHER" id="PTHR40043">
    <property type="entry name" value="UPF0719 INNER MEMBRANE PROTEIN YJFL"/>
    <property type="match status" value="1"/>
</dbReference>
<dbReference type="PANTHER" id="PTHR40043:SF1">
    <property type="entry name" value="UPF0719 INNER MEMBRANE PROTEIN YJFL"/>
    <property type="match status" value="1"/>
</dbReference>
<keyword evidence="5" id="KW-1133">Transmembrane helix</keyword>
<dbReference type="EMBL" id="CP015614">
    <property type="protein sequence ID" value="ANF55666.1"/>
    <property type="molecule type" value="Genomic_DNA"/>
</dbReference>
<dbReference type="RefSeq" id="WP_029972642.1">
    <property type="nucleotide sequence ID" value="NZ_CP015614.1"/>
</dbReference>
<dbReference type="GO" id="GO:0005886">
    <property type="term" value="C:plasma membrane"/>
    <property type="evidence" value="ECO:0007669"/>
    <property type="project" value="UniProtKB-SubCell"/>
</dbReference>
<protein>
    <submittedName>
        <fullName evidence="7">Uncharacterized protein</fullName>
    </submittedName>
</protein>
<evidence type="ECO:0000256" key="3">
    <source>
        <dbReference type="ARBA" id="ARBA00022475"/>
    </source>
</evidence>
<dbReference type="AlphaFoldDB" id="A0A172Y935"/>
<evidence type="ECO:0000313" key="7">
    <source>
        <dbReference type="EMBL" id="ANF55666.1"/>
    </source>
</evidence>
<evidence type="ECO:0000256" key="1">
    <source>
        <dbReference type="ARBA" id="ARBA00004651"/>
    </source>
</evidence>
<keyword evidence="6" id="KW-0472">Membrane</keyword>
<evidence type="ECO:0000256" key="4">
    <source>
        <dbReference type="ARBA" id="ARBA00022692"/>
    </source>
</evidence>
<keyword evidence="8" id="KW-1185">Reference proteome</keyword>
<dbReference type="Proteomes" id="UP000077603">
    <property type="component" value="Chromosome"/>
</dbReference>
<keyword evidence="4" id="KW-0812">Transmembrane</keyword>
<organism evidence="7 8">
    <name type="scientific">Brevundimonas naejangsanensis</name>
    <dbReference type="NCBI Taxonomy" id="588932"/>
    <lineage>
        <taxon>Bacteria</taxon>
        <taxon>Pseudomonadati</taxon>
        <taxon>Pseudomonadota</taxon>
        <taxon>Alphaproteobacteria</taxon>
        <taxon>Caulobacterales</taxon>
        <taxon>Caulobacteraceae</taxon>
        <taxon>Brevundimonas</taxon>
    </lineage>
</organism>
<accession>A0A172Y935</accession>
<dbReference type="Pfam" id="PF03994">
    <property type="entry name" value="DUF350"/>
    <property type="match status" value="1"/>
</dbReference>
<dbReference type="InterPro" id="IPR007140">
    <property type="entry name" value="DUF350"/>
</dbReference>
<comment type="subcellular location">
    <subcellularLocation>
        <location evidence="1">Cell membrane</location>
        <topology evidence="1">Multi-pass membrane protein</topology>
    </subcellularLocation>
</comment>
<comment type="similarity">
    <text evidence="2">Belongs to the UPF0719 family.</text>
</comment>
<dbReference type="KEGG" id="bne:DA69_13535"/>
<name>A0A172Y935_9CAUL</name>
<proteinExistence type="inferred from homology"/>
<evidence type="ECO:0000256" key="5">
    <source>
        <dbReference type="ARBA" id="ARBA00022989"/>
    </source>
</evidence>
<gene>
    <name evidence="7" type="ORF">DA69_13535</name>
</gene>
<keyword evidence="3" id="KW-1003">Cell membrane</keyword>
<dbReference type="OrthoDB" id="5395971at2"/>
<evidence type="ECO:0000256" key="2">
    <source>
        <dbReference type="ARBA" id="ARBA00005779"/>
    </source>
</evidence>
<dbReference type="eggNOG" id="COG3766">
    <property type="taxonomic scope" value="Bacteria"/>
</dbReference>